<dbReference type="Gene3D" id="1.20.1050.130">
    <property type="match status" value="1"/>
</dbReference>
<dbReference type="Gene3D" id="3.40.30.10">
    <property type="entry name" value="Glutaredoxin"/>
    <property type="match status" value="1"/>
</dbReference>
<evidence type="ECO:0000256" key="2">
    <source>
        <dbReference type="ARBA" id="ARBA00003701"/>
    </source>
</evidence>
<evidence type="ECO:0000313" key="13">
    <source>
        <dbReference type="EMBL" id="VDM32201.1"/>
    </source>
</evidence>
<reference evidence="13 14" key="2">
    <citation type="submission" date="2018-11" db="EMBL/GenBank/DDBJ databases">
        <authorList>
            <consortium name="Pathogen Informatics"/>
        </authorList>
    </citation>
    <scope>NUCLEOTIDE SEQUENCE [LARGE SCALE GENOMIC DNA]</scope>
</reference>
<evidence type="ECO:0000256" key="6">
    <source>
        <dbReference type="ARBA" id="ARBA00012452"/>
    </source>
</evidence>
<dbReference type="Pfam" id="PF14497">
    <property type="entry name" value="GST_C_3"/>
    <property type="match status" value="1"/>
</dbReference>
<dbReference type="SUPFAM" id="SSF47616">
    <property type="entry name" value="GST C-terminal domain-like"/>
    <property type="match status" value="1"/>
</dbReference>
<dbReference type="OrthoDB" id="4951845at2759"/>
<comment type="similarity">
    <text evidence="3">Belongs to the GST superfamily. Mu family.</text>
</comment>
<feature type="region of interest" description="Disordered" evidence="10">
    <location>
        <begin position="70"/>
        <end position="127"/>
    </location>
</feature>
<feature type="compositionally biased region" description="Low complexity" evidence="10">
    <location>
        <begin position="102"/>
        <end position="118"/>
    </location>
</feature>
<dbReference type="Gene3D" id="1.20.1050.10">
    <property type="match status" value="1"/>
</dbReference>
<gene>
    <name evidence="13" type="ORF">TTAC_LOCUS7752</name>
</gene>
<accession>A0A0R3X365</accession>
<dbReference type="PANTHER" id="PTHR11571:SF222">
    <property type="entry name" value="GLUTATHIONE TRANSFERASE"/>
    <property type="match status" value="1"/>
</dbReference>
<evidence type="ECO:0000256" key="3">
    <source>
        <dbReference type="ARBA" id="ARBA00005861"/>
    </source>
</evidence>
<evidence type="ECO:0000256" key="10">
    <source>
        <dbReference type="SAM" id="MobiDB-lite"/>
    </source>
</evidence>
<dbReference type="FunFam" id="1.20.1050.10:FF:000020">
    <property type="entry name" value="Glutathione S-transferase P 1"/>
    <property type="match status" value="1"/>
</dbReference>
<evidence type="ECO:0000256" key="9">
    <source>
        <dbReference type="ARBA" id="ARBA00047960"/>
    </source>
</evidence>
<evidence type="ECO:0000256" key="5">
    <source>
        <dbReference type="ARBA" id="ARBA00011738"/>
    </source>
</evidence>
<dbReference type="PROSITE" id="PS50404">
    <property type="entry name" value="GST_NTER"/>
    <property type="match status" value="1"/>
</dbReference>
<comment type="function">
    <text evidence="2">Conjugation of reduced glutathione to a wide number of exogenous and endogenous hydrophobic electrophiles.</text>
</comment>
<dbReference type="WBParaSite" id="TTAC_0000776701-mRNA-1">
    <property type="protein sequence ID" value="TTAC_0000776701-mRNA-1"/>
    <property type="gene ID" value="TTAC_0000776701"/>
</dbReference>
<dbReference type="SUPFAM" id="SSF52833">
    <property type="entry name" value="Thioredoxin-like"/>
    <property type="match status" value="1"/>
</dbReference>
<dbReference type="GO" id="GO:0006749">
    <property type="term" value="P:glutathione metabolic process"/>
    <property type="evidence" value="ECO:0007669"/>
    <property type="project" value="TreeGrafter"/>
</dbReference>
<dbReference type="GO" id="GO:0004364">
    <property type="term" value="F:glutathione transferase activity"/>
    <property type="evidence" value="ECO:0007669"/>
    <property type="project" value="UniProtKB-EC"/>
</dbReference>
<organism evidence="15">
    <name type="scientific">Hydatigena taeniaeformis</name>
    <name type="common">Feline tapeworm</name>
    <name type="synonym">Taenia taeniaeformis</name>
    <dbReference type="NCBI Taxonomy" id="6205"/>
    <lineage>
        <taxon>Eukaryota</taxon>
        <taxon>Metazoa</taxon>
        <taxon>Spiralia</taxon>
        <taxon>Lophotrochozoa</taxon>
        <taxon>Platyhelminthes</taxon>
        <taxon>Cestoda</taxon>
        <taxon>Eucestoda</taxon>
        <taxon>Cyclophyllidea</taxon>
        <taxon>Taeniidae</taxon>
        <taxon>Hydatigera</taxon>
    </lineage>
</organism>
<proteinExistence type="inferred from homology"/>
<name>A0A0R3X365_HYDTA</name>
<comment type="catalytic activity">
    <reaction evidence="9">
        <text>RX + glutathione = an S-substituted glutathione + a halide anion + H(+)</text>
        <dbReference type="Rhea" id="RHEA:16437"/>
        <dbReference type="ChEBI" id="CHEBI:15378"/>
        <dbReference type="ChEBI" id="CHEBI:16042"/>
        <dbReference type="ChEBI" id="CHEBI:17792"/>
        <dbReference type="ChEBI" id="CHEBI:57925"/>
        <dbReference type="ChEBI" id="CHEBI:90779"/>
        <dbReference type="EC" id="2.5.1.18"/>
    </reaction>
</comment>
<dbReference type="Proteomes" id="UP000274429">
    <property type="component" value="Unassembled WGS sequence"/>
</dbReference>
<dbReference type="InterPro" id="IPR004046">
    <property type="entry name" value="GST_C"/>
</dbReference>
<evidence type="ECO:0000256" key="4">
    <source>
        <dbReference type="ARBA" id="ARBA00007297"/>
    </source>
</evidence>
<evidence type="ECO:0000259" key="11">
    <source>
        <dbReference type="PROSITE" id="PS50404"/>
    </source>
</evidence>
<comment type="function">
    <text evidence="1">GST isoenzymes appear to play a central role in the parasite detoxification system. Other functions are also suspected including a role in increasing the solubility of haematin in the parasite gut.</text>
</comment>
<dbReference type="AlphaFoldDB" id="A0A0R3X365"/>
<protein>
    <recommendedName>
        <fullName evidence="6">glutathione transferase</fullName>
        <ecNumber evidence="6">2.5.1.18</ecNumber>
    </recommendedName>
    <alternativeName>
        <fullName evidence="8">GST class-pi</fullName>
    </alternativeName>
</protein>
<evidence type="ECO:0000256" key="8">
    <source>
        <dbReference type="ARBA" id="ARBA00032759"/>
    </source>
</evidence>
<sequence>MSFCDSCCCCCCYEEYELKKDDSKAVNEADTVFDVEPTAPELEYIDDFVGPPLMLLKPMVSASTLSLRTASSVPLTPPPTPPPSPPMSSTSSIPRVTELNGALLSPPSSHLTPASTPLPSTPPSPKKTPIVEELEPPTLLLATASILKQPRLGHWNIREGAEAIRLFCHHLAEDYKEELYEYGPSPDYSTSQWENRKQSAEMADLELPYWIEESVRLCGTVPILEHIAKKHNLLPVDSQARFRLLQKQEDIDQPNYPDFNLYDLLDMLVTFAPDCLKQFENLENFMLRFKLGQQIRLLLIYCGENFEQEFYTAGPVPKTPEERASLLMVHQAAMDIRNSFYRLTFGPDYVSEPCTYACTTCQPCQSSVIELIELQERNKVEYMKNLPNEIKSLSDYLGGKKFFSGDRVNYPDFNIYDLLIVLKTYDPQCLDNFDNLRAYIVRFESIPAIKTYMNSSDYIHRPFTNTMAHWGYYFD</sequence>
<evidence type="ECO:0000313" key="14">
    <source>
        <dbReference type="Proteomes" id="UP000274429"/>
    </source>
</evidence>
<dbReference type="EMBL" id="UYWX01020400">
    <property type="protein sequence ID" value="VDM32201.1"/>
    <property type="molecule type" value="Genomic_DNA"/>
</dbReference>
<keyword evidence="7" id="KW-0808">Transferase</keyword>
<dbReference type="InterPro" id="IPR010987">
    <property type="entry name" value="Glutathione-S-Trfase_C-like"/>
</dbReference>
<dbReference type="InterPro" id="IPR004045">
    <property type="entry name" value="Glutathione_S-Trfase_N"/>
</dbReference>
<comment type="subunit">
    <text evidence="5">Homodimer.</text>
</comment>
<dbReference type="PROSITE" id="PS50405">
    <property type="entry name" value="GST_CTER"/>
    <property type="match status" value="1"/>
</dbReference>
<evidence type="ECO:0000313" key="15">
    <source>
        <dbReference type="WBParaSite" id="TTAC_0000776701-mRNA-1"/>
    </source>
</evidence>
<dbReference type="EC" id="2.5.1.18" evidence="6"/>
<dbReference type="InterPro" id="IPR050213">
    <property type="entry name" value="GST_superfamily"/>
</dbReference>
<keyword evidence="14" id="KW-1185">Reference proteome</keyword>
<dbReference type="InterPro" id="IPR036282">
    <property type="entry name" value="Glutathione-S-Trfase_C_sf"/>
</dbReference>
<dbReference type="PANTHER" id="PTHR11571">
    <property type="entry name" value="GLUTATHIONE S-TRANSFERASE"/>
    <property type="match status" value="1"/>
</dbReference>
<comment type="similarity">
    <text evidence="4">Belongs to the GST superfamily. Pi family.</text>
</comment>
<evidence type="ECO:0000256" key="1">
    <source>
        <dbReference type="ARBA" id="ARBA00002446"/>
    </source>
</evidence>
<dbReference type="InterPro" id="IPR036249">
    <property type="entry name" value="Thioredoxin-like_sf"/>
</dbReference>
<feature type="compositionally biased region" description="Pro residues" evidence="10">
    <location>
        <begin position="75"/>
        <end position="86"/>
    </location>
</feature>
<feature type="domain" description="GST N-terminal" evidence="11">
    <location>
        <begin position="148"/>
        <end position="235"/>
    </location>
</feature>
<reference evidence="15" key="1">
    <citation type="submission" date="2017-02" db="UniProtKB">
        <authorList>
            <consortium name="WormBaseParasite"/>
        </authorList>
    </citation>
    <scope>IDENTIFICATION</scope>
</reference>
<evidence type="ECO:0000256" key="7">
    <source>
        <dbReference type="ARBA" id="ARBA00022679"/>
    </source>
</evidence>
<feature type="domain" description="GST C-terminal" evidence="12">
    <location>
        <begin position="319"/>
        <end position="463"/>
    </location>
</feature>
<dbReference type="STRING" id="6205.A0A0R3X365"/>
<evidence type="ECO:0000259" key="12">
    <source>
        <dbReference type="PROSITE" id="PS50405"/>
    </source>
</evidence>